<sequence>MALKKDDSGEWQSQPSPGGLVTALAPVLRDKGGVWIGWPGATEAVDLGRPLSVASKEVGYTLRA</sequence>
<evidence type="ECO:0000313" key="1">
    <source>
        <dbReference type="EMBL" id="GAJ01014.1"/>
    </source>
</evidence>
<dbReference type="SUPFAM" id="SSF53756">
    <property type="entry name" value="UDP-Glycosyltransferase/glycogen phosphorylase"/>
    <property type="match status" value="1"/>
</dbReference>
<organism evidence="1">
    <name type="scientific">marine sediment metagenome</name>
    <dbReference type="NCBI Taxonomy" id="412755"/>
    <lineage>
        <taxon>unclassified sequences</taxon>
        <taxon>metagenomes</taxon>
        <taxon>ecological metagenomes</taxon>
    </lineage>
</organism>
<feature type="non-terminal residue" evidence="1">
    <location>
        <position position="64"/>
    </location>
</feature>
<protein>
    <submittedName>
        <fullName evidence="1">Uncharacterized protein</fullName>
    </submittedName>
</protein>
<proteinExistence type="predicted"/>
<comment type="caution">
    <text evidence="1">The sequence shown here is derived from an EMBL/GenBank/DDBJ whole genome shotgun (WGS) entry which is preliminary data.</text>
</comment>
<dbReference type="AlphaFoldDB" id="X1T6Y8"/>
<reference evidence="1" key="1">
    <citation type="journal article" date="2014" name="Front. Microbiol.">
        <title>High frequency of phylogenetically diverse reductive dehalogenase-homologous genes in deep subseafloor sedimentary metagenomes.</title>
        <authorList>
            <person name="Kawai M."/>
            <person name="Futagami T."/>
            <person name="Toyoda A."/>
            <person name="Takaki Y."/>
            <person name="Nishi S."/>
            <person name="Hori S."/>
            <person name="Arai W."/>
            <person name="Tsubouchi T."/>
            <person name="Morono Y."/>
            <person name="Uchiyama I."/>
            <person name="Ito T."/>
            <person name="Fujiyama A."/>
            <person name="Inagaki F."/>
            <person name="Takami H."/>
        </authorList>
    </citation>
    <scope>NUCLEOTIDE SEQUENCE</scope>
    <source>
        <strain evidence="1">Expedition CK06-06</strain>
    </source>
</reference>
<dbReference type="Gene3D" id="3.40.50.2000">
    <property type="entry name" value="Glycogen Phosphorylase B"/>
    <property type="match status" value="1"/>
</dbReference>
<name>X1T6Y8_9ZZZZ</name>
<dbReference type="EMBL" id="BARW01018638">
    <property type="protein sequence ID" value="GAJ01014.1"/>
    <property type="molecule type" value="Genomic_DNA"/>
</dbReference>
<accession>X1T6Y8</accession>
<gene>
    <name evidence="1" type="ORF">S12H4_31868</name>
</gene>